<evidence type="ECO:0000256" key="3">
    <source>
        <dbReference type="ARBA" id="ARBA00014042"/>
    </source>
</evidence>
<feature type="transmembrane region" description="Helical" evidence="9">
    <location>
        <begin position="244"/>
        <end position="266"/>
    </location>
</feature>
<name>A0A1V4SGG3_RUMHU</name>
<dbReference type="STRING" id="48256.CLHUN_31230"/>
<evidence type="ECO:0000256" key="2">
    <source>
        <dbReference type="ARBA" id="ARBA00005660"/>
    </source>
</evidence>
<organism evidence="10 11">
    <name type="scientific">Ruminiclostridium hungatei</name>
    <name type="common">Clostridium hungatei</name>
    <dbReference type="NCBI Taxonomy" id="48256"/>
    <lineage>
        <taxon>Bacteria</taxon>
        <taxon>Bacillati</taxon>
        <taxon>Bacillota</taxon>
        <taxon>Clostridia</taxon>
        <taxon>Eubacteriales</taxon>
        <taxon>Oscillospiraceae</taxon>
        <taxon>Ruminiclostridium</taxon>
    </lineage>
</organism>
<keyword evidence="5 9" id="KW-1003">Cell membrane</keyword>
<evidence type="ECO:0000313" key="11">
    <source>
        <dbReference type="Proteomes" id="UP000191554"/>
    </source>
</evidence>
<dbReference type="AlphaFoldDB" id="A0A1V4SGG3"/>
<evidence type="ECO:0000256" key="6">
    <source>
        <dbReference type="ARBA" id="ARBA00022692"/>
    </source>
</evidence>
<gene>
    <name evidence="10" type="primary">ecfT_2</name>
    <name evidence="9" type="synonym">ecfT</name>
    <name evidence="10" type="ORF">CLHUN_31230</name>
</gene>
<feature type="transmembrane region" description="Helical" evidence="9">
    <location>
        <begin position="151"/>
        <end position="171"/>
    </location>
</feature>
<evidence type="ECO:0000256" key="4">
    <source>
        <dbReference type="ARBA" id="ARBA00022448"/>
    </source>
</evidence>
<evidence type="ECO:0000256" key="7">
    <source>
        <dbReference type="ARBA" id="ARBA00022989"/>
    </source>
</evidence>
<dbReference type="PANTHER" id="PTHR34857">
    <property type="entry name" value="SLL0384 PROTEIN"/>
    <property type="match status" value="1"/>
</dbReference>
<protein>
    <recommendedName>
        <fullName evidence="3 9">Energy-coupling factor transporter transmembrane protein EcfT</fullName>
        <shortName evidence="9">ECF transporter T component EcfT</shortName>
    </recommendedName>
</protein>
<dbReference type="OrthoDB" id="8075495at2"/>
<dbReference type="HAMAP" id="MF_01461">
    <property type="entry name" value="EcfT"/>
    <property type="match status" value="1"/>
</dbReference>
<dbReference type="Proteomes" id="UP000191554">
    <property type="component" value="Unassembled WGS sequence"/>
</dbReference>
<comment type="subcellular location">
    <subcellularLocation>
        <location evidence="1 9">Cell membrane</location>
        <topology evidence="1 9">Multi-pass membrane protein</topology>
    </subcellularLocation>
</comment>
<evidence type="ECO:0000313" key="10">
    <source>
        <dbReference type="EMBL" id="OPX42979.1"/>
    </source>
</evidence>
<evidence type="ECO:0000256" key="9">
    <source>
        <dbReference type="HAMAP-Rule" id="MF_01461"/>
    </source>
</evidence>
<evidence type="ECO:0000256" key="1">
    <source>
        <dbReference type="ARBA" id="ARBA00004651"/>
    </source>
</evidence>
<keyword evidence="11" id="KW-1185">Reference proteome</keyword>
<comment type="similarity">
    <text evidence="2 9">Belongs to the energy-coupling factor EcfT family.</text>
</comment>
<dbReference type="PANTHER" id="PTHR34857:SF2">
    <property type="entry name" value="SLL0384 PROTEIN"/>
    <property type="match status" value="1"/>
</dbReference>
<comment type="subunit">
    <text evidence="9">Forms a stable energy-coupling factor (ECF) transporter complex composed of 2 membrane-embedded substrate-binding proteins (S component), 2 ATP-binding proteins (A component) and 2 transmembrane proteins (T component).</text>
</comment>
<proteinExistence type="inferred from homology"/>
<evidence type="ECO:0000256" key="8">
    <source>
        <dbReference type="ARBA" id="ARBA00023136"/>
    </source>
</evidence>
<comment type="caution">
    <text evidence="10">The sequence shown here is derived from an EMBL/GenBank/DDBJ whole genome shotgun (WGS) entry which is preliminary data.</text>
</comment>
<dbReference type="GO" id="GO:0022857">
    <property type="term" value="F:transmembrane transporter activity"/>
    <property type="evidence" value="ECO:0007669"/>
    <property type="project" value="UniProtKB-UniRule"/>
</dbReference>
<dbReference type="Pfam" id="PF02361">
    <property type="entry name" value="CbiQ"/>
    <property type="match status" value="1"/>
</dbReference>
<dbReference type="InterPro" id="IPR024919">
    <property type="entry name" value="EcfT"/>
</dbReference>
<evidence type="ECO:0000256" key="5">
    <source>
        <dbReference type="ARBA" id="ARBA00022475"/>
    </source>
</evidence>
<feature type="transmembrane region" description="Helical" evidence="9">
    <location>
        <begin position="114"/>
        <end position="131"/>
    </location>
</feature>
<accession>A0A1V4SGG3</accession>
<dbReference type="InterPro" id="IPR051611">
    <property type="entry name" value="ECF_transporter_component"/>
</dbReference>
<feature type="transmembrane region" description="Helical" evidence="9">
    <location>
        <begin position="73"/>
        <end position="94"/>
    </location>
</feature>
<dbReference type="CDD" id="cd16914">
    <property type="entry name" value="EcfT"/>
    <property type="match status" value="1"/>
</dbReference>
<sequence>MIRDITIGQYVPGDSMLHKSDPRTKIILTFVMMIFIFMINTYWGYLMLTLFTALTVVTSNIPVKFVLKGLKPVIFIVIFAGVINMFTIGGRTIFEWGFLRMTYEGVDTAIKMAIRLFLLIIIASLLTYTTTPIALTDGIEKLLGPLKRLRVPVHEIAMMMTIALRFIPTLLEETDKIIKAQSSRGADFDSGNLIERAKSFIPVLIPLFISAFRRADELATAMEARCYRGSEGRTRMKQLSLTRYDFVATAITVVFMAWVLVMQYMVW</sequence>
<dbReference type="RefSeq" id="WP_080065561.1">
    <property type="nucleotide sequence ID" value="NZ_MZGX01000022.1"/>
</dbReference>
<keyword evidence="6 9" id="KW-0812">Transmembrane</keyword>
<reference evidence="10 11" key="1">
    <citation type="submission" date="2017-03" db="EMBL/GenBank/DDBJ databases">
        <title>Genome sequence of Clostridium hungatei DSM 14427.</title>
        <authorList>
            <person name="Poehlein A."/>
            <person name="Daniel R."/>
        </authorList>
    </citation>
    <scope>NUCLEOTIDE SEQUENCE [LARGE SCALE GENOMIC DNA]</scope>
    <source>
        <strain evidence="10 11">DSM 14427</strain>
    </source>
</reference>
<dbReference type="InterPro" id="IPR003339">
    <property type="entry name" value="ABC/ECF_trnsptr_transmembrane"/>
</dbReference>
<keyword evidence="4 9" id="KW-0813">Transport</keyword>
<dbReference type="GO" id="GO:0005886">
    <property type="term" value="C:plasma membrane"/>
    <property type="evidence" value="ECO:0007669"/>
    <property type="project" value="UniProtKB-SubCell"/>
</dbReference>
<keyword evidence="7 9" id="KW-1133">Transmembrane helix</keyword>
<keyword evidence="8 9" id="KW-0472">Membrane</keyword>
<dbReference type="EMBL" id="MZGX01000022">
    <property type="protein sequence ID" value="OPX42979.1"/>
    <property type="molecule type" value="Genomic_DNA"/>
</dbReference>
<feature type="transmembrane region" description="Helical" evidence="9">
    <location>
        <begin position="26"/>
        <end position="53"/>
    </location>
</feature>
<comment type="function">
    <text evidence="9">Transmembrane (T) component of an energy-coupling factor (ECF) ABC-transporter complex. Unlike classic ABC transporters this ECF transporter provides the energy necessary to transport a number of different substrates.</text>
</comment>